<keyword evidence="2" id="KW-0812">Transmembrane</keyword>
<feature type="compositionally biased region" description="Polar residues" evidence="1">
    <location>
        <begin position="1"/>
        <end position="10"/>
    </location>
</feature>
<evidence type="ECO:0000256" key="1">
    <source>
        <dbReference type="SAM" id="MobiDB-lite"/>
    </source>
</evidence>
<proteinExistence type="predicted"/>
<dbReference type="AlphaFoldDB" id="A0AAV2GEL5"/>
<dbReference type="EMBL" id="OZ034821">
    <property type="protein sequence ID" value="CAL1409143.1"/>
    <property type="molecule type" value="Genomic_DNA"/>
</dbReference>
<sequence length="67" mass="7846">MHVCFNTSTPQRHKPRKRKRVQDPYPEKDLDSFWMLVAISLSLLSVDWVFSVLGRNLAKDEGQDGDW</sequence>
<accession>A0AAV2GEL5</accession>
<evidence type="ECO:0000313" key="4">
    <source>
        <dbReference type="Proteomes" id="UP001497516"/>
    </source>
</evidence>
<feature type="transmembrane region" description="Helical" evidence="2">
    <location>
        <begin position="33"/>
        <end position="53"/>
    </location>
</feature>
<keyword evidence="2" id="KW-0472">Membrane</keyword>
<name>A0AAV2GEL5_9ROSI</name>
<evidence type="ECO:0000256" key="2">
    <source>
        <dbReference type="SAM" id="Phobius"/>
    </source>
</evidence>
<gene>
    <name evidence="3" type="ORF">LTRI10_LOCUS48667</name>
</gene>
<protein>
    <submittedName>
        <fullName evidence="3">Uncharacterized protein</fullName>
    </submittedName>
</protein>
<evidence type="ECO:0000313" key="3">
    <source>
        <dbReference type="EMBL" id="CAL1409143.1"/>
    </source>
</evidence>
<reference evidence="3 4" key="1">
    <citation type="submission" date="2024-04" db="EMBL/GenBank/DDBJ databases">
        <authorList>
            <person name="Fracassetti M."/>
        </authorList>
    </citation>
    <scope>NUCLEOTIDE SEQUENCE [LARGE SCALE GENOMIC DNA]</scope>
</reference>
<dbReference type="Proteomes" id="UP001497516">
    <property type="component" value="Chromosome 8"/>
</dbReference>
<feature type="region of interest" description="Disordered" evidence="1">
    <location>
        <begin position="1"/>
        <end position="23"/>
    </location>
</feature>
<keyword evidence="2" id="KW-1133">Transmembrane helix</keyword>
<organism evidence="3 4">
    <name type="scientific">Linum trigynum</name>
    <dbReference type="NCBI Taxonomy" id="586398"/>
    <lineage>
        <taxon>Eukaryota</taxon>
        <taxon>Viridiplantae</taxon>
        <taxon>Streptophyta</taxon>
        <taxon>Embryophyta</taxon>
        <taxon>Tracheophyta</taxon>
        <taxon>Spermatophyta</taxon>
        <taxon>Magnoliopsida</taxon>
        <taxon>eudicotyledons</taxon>
        <taxon>Gunneridae</taxon>
        <taxon>Pentapetalae</taxon>
        <taxon>rosids</taxon>
        <taxon>fabids</taxon>
        <taxon>Malpighiales</taxon>
        <taxon>Linaceae</taxon>
        <taxon>Linum</taxon>
    </lineage>
</organism>
<keyword evidence="4" id="KW-1185">Reference proteome</keyword>
<feature type="compositionally biased region" description="Basic residues" evidence="1">
    <location>
        <begin position="11"/>
        <end position="20"/>
    </location>
</feature>